<dbReference type="EMBL" id="AE013598">
    <property type="protein sequence ID" value="ABJ90046.1"/>
    <property type="molecule type" value="Genomic_DNA"/>
</dbReference>
<evidence type="ECO:0000313" key="1">
    <source>
        <dbReference type="EMBL" id="ABJ90046.1"/>
    </source>
</evidence>
<accession>Q05HQ6</accession>
<keyword evidence="2" id="KW-1185">Reference proteome</keyword>
<name>Q05HQ6_XANOR</name>
<protein>
    <submittedName>
        <fullName evidence="1">Uncharacterized protein</fullName>
    </submittedName>
</protein>
<gene>
    <name evidence="1" type="ordered locus">XOO4947</name>
</gene>
<proteinExistence type="predicted"/>
<dbReference type="KEGG" id="xoo:XOO4947"/>
<sequence length="39" mass="4311">MKDVPLSSLALDGLTVMLAVREGLMVMLKTTWLLFSSSR</sequence>
<dbReference type="HOGENOM" id="CLU_3319365_0_0_6"/>
<reference evidence="1 2" key="1">
    <citation type="journal article" date="2005" name="Nucleic Acids Res.">
        <title>The genome sequence of Xanthomonas oryzae pathovar oryzae KACC10331, the bacterial blight pathogen of rice.</title>
        <authorList>
            <person name="Lee B.M."/>
            <person name="Park Y.J."/>
            <person name="Park D.S."/>
            <person name="Kang H.W."/>
            <person name="Kim J.G."/>
            <person name="Song E.S."/>
            <person name="Park I.C."/>
            <person name="Yoon U.H."/>
            <person name="Hahn J.H."/>
            <person name="Koo B.S."/>
            <person name="Lee G.B."/>
            <person name="Kim H."/>
            <person name="Park H.S."/>
            <person name="Yoon K.O."/>
            <person name="Kim J.H."/>
            <person name="Jung C.H."/>
            <person name="Koh N.H."/>
            <person name="Seo J.S."/>
            <person name="Go S.J."/>
        </authorList>
    </citation>
    <scope>NUCLEOTIDE SEQUENCE [LARGE SCALE GENOMIC DNA]</scope>
    <source>
        <strain evidence="2">KACC10331 / KXO85</strain>
    </source>
</reference>
<evidence type="ECO:0000313" key="2">
    <source>
        <dbReference type="Proteomes" id="UP000006735"/>
    </source>
</evidence>
<organism evidence="1 2">
    <name type="scientific">Xanthomonas oryzae pv. oryzae (strain KACC10331 / KXO85)</name>
    <dbReference type="NCBI Taxonomy" id="291331"/>
    <lineage>
        <taxon>Bacteria</taxon>
        <taxon>Pseudomonadati</taxon>
        <taxon>Pseudomonadota</taxon>
        <taxon>Gammaproteobacteria</taxon>
        <taxon>Lysobacterales</taxon>
        <taxon>Lysobacteraceae</taxon>
        <taxon>Xanthomonas</taxon>
    </lineage>
</organism>
<dbReference type="AlphaFoldDB" id="Q05HQ6"/>
<dbReference type="Proteomes" id="UP000006735">
    <property type="component" value="Chromosome"/>
</dbReference>